<dbReference type="PANTHER" id="PTHR35807:SF1">
    <property type="entry name" value="TRANSCRIPTIONAL REGULATOR REDD"/>
    <property type="match status" value="1"/>
</dbReference>
<dbReference type="Pfam" id="PF03704">
    <property type="entry name" value="BTAD"/>
    <property type="match status" value="1"/>
</dbReference>
<evidence type="ECO:0000256" key="1">
    <source>
        <dbReference type="ARBA" id="ARBA00005820"/>
    </source>
</evidence>
<comment type="similarity">
    <text evidence="1">Belongs to the AfsR/DnrI/RedD regulatory family.</text>
</comment>
<gene>
    <name evidence="7" type="ORF">ACFPCV_27755</name>
</gene>
<dbReference type="SMART" id="SM01043">
    <property type="entry name" value="BTAD"/>
    <property type="match status" value="1"/>
</dbReference>
<feature type="DNA-binding region" description="OmpR/PhoB-type" evidence="5">
    <location>
        <begin position="14"/>
        <end position="111"/>
    </location>
</feature>
<organism evidence="7 8">
    <name type="scientific">Actinophytocola glycyrrhizae</name>
    <dbReference type="NCBI Taxonomy" id="2044873"/>
    <lineage>
        <taxon>Bacteria</taxon>
        <taxon>Bacillati</taxon>
        <taxon>Actinomycetota</taxon>
        <taxon>Actinomycetes</taxon>
        <taxon>Pseudonocardiales</taxon>
        <taxon>Pseudonocardiaceae</taxon>
    </lineage>
</organism>
<evidence type="ECO:0000256" key="4">
    <source>
        <dbReference type="ARBA" id="ARBA00023163"/>
    </source>
</evidence>
<sequence>MGSQHGHLVPADDSEPAQQSNRIAVRLLGPLTVVVGGRTVELTTGRLRTLVAALALSAGQPVTVGQLATAVWGQNLPVDVRRTVSTYMARLRTALGAESIVFDPAGYVLRAVPDDVDLLRFDRLLDAAAKTADPARAAELVDEGLALWRGVPFEGVQSAWLETTEAPRVIDRYLSAVEHRVDRLITTDRAADLLPQLRQLTTRFPLRESLWARLLLVLDRCDRPIEALKHYELIRARIDVELGVDPGQELQRIHRELLGHTLVSSTAVRAPGLRIVPRQLPADVNGFAGRAAEVEELDDLIGGGDARMRSARIVVIGGIAGVGKTALAVHWAHHAAHRFPDGQLYIDLRSHDPAGAAMTPAEAMDVLLDSLQVPAQDRPRSVEGQAALYRSVLSGRCVLTVVDNARDADQVRPLLPGGPGCVAVVTARNPLTGIVVSLGARVLQLNRPTVEEARQLLVNRVGVERACAEPQAVAEIIESCARLPLALAQVAAASSERPLSDVAAHLREKCG</sequence>
<dbReference type="InterPro" id="IPR027417">
    <property type="entry name" value="P-loop_NTPase"/>
</dbReference>
<dbReference type="PROSITE" id="PS51755">
    <property type="entry name" value="OMPR_PHOB"/>
    <property type="match status" value="1"/>
</dbReference>
<dbReference type="InterPro" id="IPR001867">
    <property type="entry name" value="OmpR/PhoB-type_DNA-bd"/>
</dbReference>
<dbReference type="Pfam" id="PF00486">
    <property type="entry name" value="Trans_reg_C"/>
    <property type="match status" value="1"/>
</dbReference>
<dbReference type="EMBL" id="JBHSIS010000017">
    <property type="protein sequence ID" value="MFC4857310.1"/>
    <property type="molecule type" value="Genomic_DNA"/>
</dbReference>
<dbReference type="InterPro" id="IPR036388">
    <property type="entry name" value="WH-like_DNA-bd_sf"/>
</dbReference>
<dbReference type="Proteomes" id="UP001595859">
    <property type="component" value="Unassembled WGS sequence"/>
</dbReference>
<dbReference type="InterPro" id="IPR051677">
    <property type="entry name" value="AfsR-DnrI-RedD_regulator"/>
</dbReference>
<evidence type="ECO:0000259" key="6">
    <source>
        <dbReference type="PROSITE" id="PS51755"/>
    </source>
</evidence>
<dbReference type="SUPFAM" id="SSF52540">
    <property type="entry name" value="P-loop containing nucleoside triphosphate hydrolases"/>
    <property type="match status" value="1"/>
</dbReference>
<proteinExistence type="inferred from homology"/>
<dbReference type="SUPFAM" id="SSF48452">
    <property type="entry name" value="TPR-like"/>
    <property type="match status" value="1"/>
</dbReference>
<dbReference type="Gene3D" id="1.10.10.10">
    <property type="entry name" value="Winged helix-like DNA-binding domain superfamily/Winged helix DNA-binding domain"/>
    <property type="match status" value="1"/>
</dbReference>
<keyword evidence="3 5" id="KW-0238">DNA-binding</keyword>
<name>A0ABV9S6H1_9PSEU</name>
<dbReference type="SUPFAM" id="SSF46894">
    <property type="entry name" value="C-terminal effector domain of the bipartite response regulators"/>
    <property type="match status" value="1"/>
</dbReference>
<dbReference type="Gene3D" id="1.25.40.10">
    <property type="entry name" value="Tetratricopeptide repeat domain"/>
    <property type="match status" value="1"/>
</dbReference>
<dbReference type="InterPro" id="IPR005158">
    <property type="entry name" value="BTAD"/>
</dbReference>
<evidence type="ECO:0000313" key="8">
    <source>
        <dbReference type="Proteomes" id="UP001595859"/>
    </source>
</evidence>
<evidence type="ECO:0000256" key="2">
    <source>
        <dbReference type="ARBA" id="ARBA00023015"/>
    </source>
</evidence>
<dbReference type="InterPro" id="IPR016032">
    <property type="entry name" value="Sig_transdc_resp-reg_C-effctor"/>
</dbReference>
<dbReference type="PRINTS" id="PR00364">
    <property type="entry name" value="DISEASERSIST"/>
</dbReference>
<evidence type="ECO:0000256" key="3">
    <source>
        <dbReference type="ARBA" id="ARBA00023125"/>
    </source>
</evidence>
<feature type="domain" description="OmpR/PhoB-type" evidence="6">
    <location>
        <begin position="14"/>
        <end position="111"/>
    </location>
</feature>
<evidence type="ECO:0000256" key="5">
    <source>
        <dbReference type="PROSITE-ProRule" id="PRU01091"/>
    </source>
</evidence>
<dbReference type="Gene3D" id="3.40.50.300">
    <property type="entry name" value="P-loop containing nucleotide triphosphate hydrolases"/>
    <property type="match status" value="1"/>
</dbReference>
<reference evidence="8" key="1">
    <citation type="journal article" date="2019" name="Int. J. Syst. Evol. Microbiol.">
        <title>The Global Catalogue of Microorganisms (GCM) 10K type strain sequencing project: providing services to taxonomists for standard genome sequencing and annotation.</title>
        <authorList>
            <consortium name="The Broad Institute Genomics Platform"/>
            <consortium name="The Broad Institute Genome Sequencing Center for Infectious Disease"/>
            <person name="Wu L."/>
            <person name="Ma J."/>
        </authorList>
    </citation>
    <scope>NUCLEOTIDE SEQUENCE [LARGE SCALE GENOMIC DNA]</scope>
    <source>
        <strain evidence="8">ZS-22-S1</strain>
    </source>
</reference>
<keyword evidence="8" id="KW-1185">Reference proteome</keyword>
<evidence type="ECO:0000313" key="7">
    <source>
        <dbReference type="EMBL" id="MFC4857310.1"/>
    </source>
</evidence>
<dbReference type="PANTHER" id="PTHR35807">
    <property type="entry name" value="TRANSCRIPTIONAL REGULATOR REDD-RELATED"/>
    <property type="match status" value="1"/>
</dbReference>
<protein>
    <submittedName>
        <fullName evidence="7">BTAD domain-containing putative transcriptional regulator</fullName>
    </submittedName>
</protein>
<accession>A0ABV9S6H1</accession>
<keyword evidence="2" id="KW-0805">Transcription regulation</keyword>
<comment type="caution">
    <text evidence="7">The sequence shown here is derived from an EMBL/GenBank/DDBJ whole genome shotgun (WGS) entry which is preliminary data.</text>
</comment>
<keyword evidence="4" id="KW-0804">Transcription</keyword>
<dbReference type="RefSeq" id="WP_378059295.1">
    <property type="nucleotide sequence ID" value="NZ_JBHSIS010000017.1"/>
</dbReference>
<dbReference type="SMART" id="SM00862">
    <property type="entry name" value="Trans_reg_C"/>
    <property type="match status" value="1"/>
</dbReference>
<dbReference type="InterPro" id="IPR011990">
    <property type="entry name" value="TPR-like_helical_dom_sf"/>
</dbReference>
<dbReference type="CDD" id="cd15831">
    <property type="entry name" value="BTAD"/>
    <property type="match status" value="1"/>
</dbReference>